<dbReference type="SUPFAM" id="SSF50952">
    <property type="entry name" value="Soluble quinoprotein glucose dehydrogenase"/>
    <property type="match status" value="1"/>
</dbReference>
<dbReference type="OrthoDB" id="9770043at2"/>
<evidence type="ECO:0000259" key="1">
    <source>
        <dbReference type="Pfam" id="PF23500"/>
    </source>
</evidence>
<dbReference type="RefSeq" id="WP_110174444.1">
    <property type="nucleotide sequence ID" value="NZ_CP015136.1"/>
</dbReference>
<gene>
    <name evidence="2" type="ORF">LuPra_00028</name>
</gene>
<dbReference type="PANTHER" id="PTHR33546">
    <property type="entry name" value="LARGE, MULTIFUNCTIONAL SECRETED PROTEIN-RELATED"/>
    <property type="match status" value="1"/>
</dbReference>
<dbReference type="Proteomes" id="UP000076079">
    <property type="component" value="Chromosome"/>
</dbReference>
<dbReference type="STRING" id="1855912.LuPra_00028"/>
<evidence type="ECO:0000313" key="2">
    <source>
        <dbReference type="EMBL" id="AMY06868.1"/>
    </source>
</evidence>
<dbReference type="InterPro" id="IPR011042">
    <property type="entry name" value="6-blade_b-propeller_TolB-like"/>
</dbReference>
<name>A0A143PFK1_LUTPR</name>
<organism evidence="2 3">
    <name type="scientific">Luteitalea pratensis</name>
    <dbReference type="NCBI Taxonomy" id="1855912"/>
    <lineage>
        <taxon>Bacteria</taxon>
        <taxon>Pseudomonadati</taxon>
        <taxon>Acidobacteriota</taxon>
        <taxon>Vicinamibacteria</taxon>
        <taxon>Vicinamibacterales</taxon>
        <taxon>Vicinamibacteraceae</taxon>
        <taxon>Luteitalea</taxon>
    </lineage>
</organism>
<reference evidence="2 3" key="1">
    <citation type="journal article" date="2016" name="Genome Announc.">
        <title>First Complete Genome Sequence of a Subdivision 6 Acidobacterium Strain.</title>
        <authorList>
            <person name="Huang S."/>
            <person name="Vieira S."/>
            <person name="Bunk B."/>
            <person name="Riedel T."/>
            <person name="Sproer C."/>
            <person name="Overmann J."/>
        </authorList>
    </citation>
    <scope>NUCLEOTIDE SEQUENCE [LARGE SCALE GENOMIC DNA]</scope>
    <source>
        <strain evidence="3">DSM 100886 HEG_-6_39</strain>
    </source>
</reference>
<sequence length="378" mass="40969">MRRITVVASVLIVVAAIAALYAQQPKSSPPVLRLDTIKLPEGFTISIWAQGVNNARQMAVGSKGTVFVGSLQAGLVHAVVDTDGDHKADKTYVIAKGLGQPSGVAFKDGALYVADISKIYRFDDIEAHLATPPKPVLITSEYPTEGHHGWKFIAFGPDGWLYVPVGAPCNVCDKRGENPVFASVTRIKPDGSGREVWTHGIRNSVGFDWHPITKGLFLTSNGRDMMGDDVPPDTLNYAPKAGMDFGFPYCHAGDVADPEFGSKRQCSEFTKPAQKLGAHVAAIGARFYTGTAFPAEYRNQLFIAEHGSWNRTTPVGYRVTVVTTDAQADVTGYKPFAEGWLQGREAWGRPADVQPLPDGSLLVSDDKSDVIYRISYGR</sequence>
<protein>
    <submittedName>
        <fullName evidence="2">Putative membrane-bound dehydrogenase domain protein</fullName>
    </submittedName>
</protein>
<dbReference type="KEGG" id="abac:LuPra_00028"/>
<dbReference type="AlphaFoldDB" id="A0A143PFK1"/>
<accession>A0A143PFK1</accession>
<dbReference type="PATRIC" id="fig|1813736.3.peg.27"/>
<dbReference type="EMBL" id="CP015136">
    <property type="protein sequence ID" value="AMY06868.1"/>
    <property type="molecule type" value="Genomic_DNA"/>
</dbReference>
<dbReference type="InterPro" id="IPR055557">
    <property type="entry name" value="DUF7133"/>
</dbReference>
<dbReference type="InterPro" id="IPR011041">
    <property type="entry name" value="Quinoprot_gluc/sorb_DH_b-prop"/>
</dbReference>
<dbReference type="Pfam" id="PF23500">
    <property type="entry name" value="DUF7133"/>
    <property type="match status" value="1"/>
</dbReference>
<proteinExistence type="predicted"/>
<dbReference type="Gene3D" id="2.120.10.30">
    <property type="entry name" value="TolB, C-terminal domain"/>
    <property type="match status" value="1"/>
</dbReference>
<keyword evidence="3" id="KW-1185">Reference proteome</keyword>
<reference evidence="3" key="2">
    <citation type="submission" date="2016-04" db="EMBL/GenBank/DDBJ databases">
        <title>First Complete Genome Sequence of a Subdivision 6 Acidobacterium.</title>
        <authorList>
            <person name="Huang S."/>
            <person name="Vieira S."/>
            <person name="Bunk B."/>
            <person name="Riedel T."/>
            <person name="Sproeer C."/>
            <person name="Overmann J."/>
        </authorList>
    </citation>
    <scope>NUCLEOTIDE SEQUENCE [LARGE SCALE GENOMIC DNA]</scope>
    <source>
        <strain evidence="3">DSM 100886 HEG_-6_39</strain>
    </source>
</reference>
<dbReference type="PANTHER" id="PTHR33546:SF1">
    <property type="entry name" value="LARGE, MULTIFUNCTIONAL SECRETED PROTEIN"/>
    <property type="match status" value="1"/>
</dbReference>
<feature type="domain" description="DUF7133" evidence="1">
    <location>
        <begin position="34"/>
        <end position="370"/>
    </location>
</feature>
<evidence type="ECO:0000313" key="3">
    <source>
        <dbReference type="Proteomes" id="UP000076079"/>
    </source>
</evidence>